<accession>A0A084XYR2</accession>
<sequence length="73" mass="7457">MPGCERRLSGGEVLTGAADVLAAALPGRNDDAVASNLDDFLHHHHITAGRQRRTGHDAHTLTGGHAAGKGLAG</sequence>
<protein>
    <submittedName>
        <fullName evidence="2">Uncharacterized protein</fullName>
    </submittedName>
</protein>
<comment type="caution">
    <text evidence="2">The sequence shown here is derived from an EMBL/GenBank/DDBJ whole genome shotgun (WGS) entry which is preliminary data.</text>
</comment>
<feature type="region of interest" description="Disordered" evidence="1">
    <location>
        <begin position="48"/>
        <end position="73"/>
    </location>
</feature>
<dbReference type="Proteomes" id="UP000019812">
    <property type="component" value="Unassembled WGS sequence"/>
</dbReference>
<gene>
    <name evidence="2" type="ORF">CAPSK01_003049</name>
</gene>
<reference evidence="2 3" key="1">
    <citation type="submission" date="2014-07" db="EMBL/GenBank/DDBJ databases">
        <title>Expanding our view of genomic diversity in Candidatus Accumulibacter clades.</title>
        <authorList>
            <person name="Skennerton C.T."/>
            <person name="Barr J.J."/>
            <person name="Slater F.R."/>
            <person name="Bond P.L."/>
            <person name="Tyson G.W."/>
        </authorList>
    </citation>
    <scope>NUCLEOTIDE SEQUENCE [LARGE SCALE GENOMIC DNA]</scope>
    <source>
        <strain evidence="3">SK-01</strain>
    </source>
</reference>
<dbReference type="AlphaFoldDB" id="A0A084XYR2"/>
<organism evidence="2 3">
    <name type="scientific">Candidatus Accumulibacter vicinus</name>
    <dbReference type="NCBI Taxonomy" id="2954382"/>
    <lineage>
        <taxon>Bacteria</taxon>
        <taxon>Pseudomonadati</taxon>
        <taxon>Pseudomonadota</taxon>
        <taxon>Betaproteobacteria</taxon>
        <taxon>Candidatus Accumulibacter</taxon>
    </lineage>
</organism>
<name>A0A084XYR2_9PROT</name>
<proteinExistence type="predicted"/>
<dbReference type="EMBL" id="JDSS02000027">
    <property type="protein sequence ID" value="KFB67606.1"/>
    <property type="molecule type" value="Genomic_DNA"/>
</dbReference>
<evidence type="ECO:0000313" key="2">
    <source>
        <dbReference type="EMBL" id="KFB67606.1"/>
    </source>
</evidence>
<evidence type="ECO:0000313" key="3">
    <source>
        <dbReference type="Proteomes" id="UP000019812"/>
    </source>
</evidence>
<evidence type="ECO:0000256" key="1">
    <source>
        <dbReference type="SAM" id="MobiDB-lite"/>
    </source>
</evidence>